<name>A0A8J2NBP4_9PLEO</name>
<dbReference type="Gene3D" id="3.40.50.720">
    <property type="entry name" value="NAD(P)-binding Rossmann-like Domain"/>
    <property type="match status" value="1"/>
</dbReference>
<dbReference type="Proteomes" id="UP000676310">
    <property type="component" value="Unassembled WGS sequence"/>
</dbReference>
<dbReference type="OrthoDB" id="191139at2759"/>
<comment type="caution">
    <text evidence="4">The sequence shown here is derived from an EMBL/GenBank/DDBJ whole genome shotgun (WGS) entry which is preliminary data.</text>
</comment>
<proteinExistence type="inferred from homology"/>
<dbReference type="InterPro" id="IPR002347">
    <property type="entry name" value="SDR_fam"/>
</dbReference>
<comment type="similarity">
    <text evidence="1">Belongs to the short-chain dehydrogenases/reductases (SDR) family.</text>
</comment>
<evidence type="ECO:0000256" key="1">
    <source>
        <dbReference type="ARBA" id="ARBA00006484"/>
    </source>
</evidence>
<keyword evidence="2" id="KW-0560">Oxidoreductase</keyword>
<gene>
    <name evidence="4" type="ORF">ALTATR162_LOCUS11676</name>
</gene>
<reference evidence="4" key="1">
    <citation type="submission" date="2021-05" db="EMBL/GenBank/DDBJ databases">
        <authorList>
            <person name="Stam R."/>
        </authorList>
    </citation>
    <scope>NUCLEOTIDE SEQUENCE</scope>
    <source>
        <strain evidence="4">CS162</strain>
    </source>
</reference>
<feature type="region of interest" description="Disordered" evidence="3">
    <location>
        <begin position="1"/>
        <end position="21"/>
    </location>
</feature>
<evidence type="ECO:0000313" key="4">
    <source>
        <dbReference type="EMBL" id="CAG5186700.1"/>
    </source>
</evidence>
<dbReference type="AlphaFoldDB" id="A0A8J2NBP4"/>
<protein>
    <submittedName>
        <fullName evidence="4">Uncharacterized protein</fullName>
    </submittedName>
</protein>
<dbReference type="PRINTS" id="PR00081">
    <property type="entry name" value="GDHRDH"/>
</dbReference>
<evidence type="ECO:0000256" key="2">
    <source>
        <dbReference type="ARBA" id="ARBA00023002"/>
    </source>
</evidence>
<evidence type="ECO:0000313" key="5">
    <source>
        <dbReference type="Proteomes" id="UP000676310"/>
    </source>
</evidence>
<sequence>MATRYESVHQSPKGPGDERPTASQIIKDEQLGGKWSDKTILITGCSSGIGVETAKALFETSATLYLTARNLNKAKSALGSSMIKSERVHLLECDLNSLASVRKCADTFLAQHNRLNVLIANAGIMACPEGRTADGFELQFGTNHLAHFLLIQLLLPTMVKSSTPEFQSRVVVLSSLAHRMGGVDLDNLNLEKPYHAWAAYAQSKTANIYTATELDRRYASQGVRAYAVHPGLIFTGLMTNVDEEMLAHWNTDPNVRNATKNAEQGAATTVWAATAQALEGQGGRYLEECQISKPAPPDAPEYKAGHAPHAYDAEKEKGLWEKSLEMVKPFMA</sequence>
<dbReference type="PANTHER" id="PTHR24320">
    <property type="entry name" value="RETINOL DEHYDROGENASE"/>
    <property type="match status" value="1"/>
</dbReference>
<evidence type="ECO:0000256" key="3">
    <source>
        <dbReference type="SAM" id="MobiDB-lite"/>
    </source>
</evidence>
<dbReference type="EMBL" id="CAJRGZ010000030">
    <property type="protein sequence ID" value="CAG5186700.1"/>
    <property type="molecule type" value="Genomic_DNA"/>
</dbReference>
<dbReference type="GO" id="GO:0016491">
    <property type="term" value="F:oxidoreductase activity"/>
    <property type="evidence" value="ECO:0007669"/>
    <property type="project" value="UniProtKB-KW"/>
</dbReference>
<dbReference type="InterPro" id="IPR036291">
    <property type="entry name" value="NAD(P)-bd_dom_sf"/>
</dbReference>
<dbReference type="SUPFAM" id="SSF51735">
    <property type="entry name" value="NAD(P)-binding Rossmann-fold domains"/>
    <property type="match status" value="1"/>
</dbReference>
<dbReference type="RefSeq" id="XP_043175253.1">
    <property type="nucleotide sequence ID" value="XM_043319318.1"/>
</dbReference>
<organism evidence="4 5">
    <name type="scientific">Alternaria atra</name>
    <dbReference type="NCBI Taxonomy" id="119953"/>
    <lineage>
        <taxon>Eukaryota</taxon>
        <taxon>Fungi</taxon>
        <taxon>Dikarya</taxon>
        <taxon>Ascomycota</taxon>
        <taxon>Pezizomycotina</taxon>
        <taxon>Dothideomycetes</taxon>
        <taxon>Pleosporomycetidae</taxon>
        <taxon>Pleosporales</taxon>
        <taxon>Pleosporineae</taxon>
        <taxon>Pleosporaceae</taxon>
        <taxon>Alternaria</taxon>
        <taxon>Alternaria sect. Ulocladioides</taxon>
    </lineage>
</organism>
<keyword evidence="5" id="KW-1185">Reference proteome</keyword>
<dbReference type="GeneID" id="67011974"/>
<accession>A0A8J2NBP4</accession>
<dbReference type="Pfam" id="PF00106">
    <property type="entry name" value="adh_short"/>
    <property type="match status" value="1"/>
</dbReference>
<dbReference type="PANTHER" id="PTHR24320:SF272">
    <property type="entry name" value="NAD(P)-BINDING ROSSMANN-FOLD SUPERFAMILY PROTEIN"/>
    <property type="match status" value="1"/>
</dbReference>